<feature type="transmembrane region" description="Helical" evidence="5">
    <location>
        <begin position="455"/>
        <end position="473"/>
    </location>
</feature>
<evidence type="ECO:0000256" key="4">
    <source>
        <dbReference type="ARBA" id="ARBA00023136"/>
    </source>
</evidence>
<sequence length="480" mass="55149">MTAWREFFKINMYFLITAFLILFAYLSWRNLLLATAFLVAFLPTYLIRFSVGPIPMTLLEGMILVLFGVWAIKGVIADLSLRAQRSGEKQSPEVRGLLRRSLRSLLAMTPWNWLILLWLIIATVSVFVSPNLRGAAGSWKAYFIEPILFLIVFLSVIKTKKDLELIFYALGFSAIYISLFAIYQKFTGFAIPYPWQEEAVRRVTSFYRFPNAVGLYLAPIVVLYIGWFLEKLSSKDYCSSVAVAESRTFFSNKLKFNFSINSKIKFLFFQLTVILLSILSIIFAESEGAYAGILAGCFFLGIITKKLRWSTLIFGAIFAIIILSVPQLRNYTWRQISFQEDSGKVRTQMWQETWEMLKDRPILGAGLAGYQETFDAYHKARHIEIYLYPHNLFLNFWSELGLSGLVVYLIIVTTFFYQLLRKRDSQLKITLCATMIALLVHGLVDAPYLKNDLSILFWVIIGSSILLTSKEKICQKHNPT</sequence>
<feature type="transmembrane region" description="Helical" evidence="5">
    <location>
        <begin position="165"/>
        <end position="186"/>
    </location>
</feature>
<dbReference type="Pfam" id="PF04932">
    <property type="entry name" value="Wzy_C"/>
    <property type="match status" value="1"/>
</dbReference>
<dbReference type="PANTHER" id="PTHR37422">
    <property type="entry name" value="TEICHURONIC ACID BIOSYNTHESIS PROTEIN TUAE"/>
    <property type="match status" value="1"/>
</dbReference>
<feature type="transmembrane region" description="Helical" evidence="5">
    <location>
        <begin position="311"/>
        <end position="328"/>
    </location>
</feature>
<accession>A0A1F5S4R2</accession>
<evidence type="ECO:0000259" key="6">
    <source>
        <dbReference type="Pfam" id="PF04932"/>
    </source>
</evidence>
<keyword evidence="4 5" id="KW-0472">Membrane</keyword>
<dbReference type="Proteomes" id="UP000177407">
    <property type="component" value="Unassembled WGS sequence"/>
</dbReference>
<feature type="transmembrane region" description="Helical" evidence="5">
    <location>
        <begin position="264"/>
        <end position="282"/>
    </location>
</feature>
<comment type="subcellular location">
    <subcellularLocation>
        <location evidence="1">Membrane</location>
        <topology evidence="1">Multi-pass membrane protein</topology>
    </subcellularLocation>
</comment>
<feature type="transmembrane region" description="Helical" evidence="5">
    <location>
        <begin position="12"/>
        <end position="42"/>
    </location>
</feature>
<evidence type="ECO:0000256" key="3">
    <source>
        <dbReference type="ARBA" id="ARBA00022989"/>
    </source>
</evidence>
<gene>
    <name evidence="7" type="ORF">A2257_02705</name>
</gene>
<feature type="transmembrane region" description="Helical" evidence="5">
    <location>
        <begin position="396"/>
        <end position="417"/>
    </location>
</feature>
<name>A0A1F5S4R2_9BACT</name>
<dbReference type="AlphaFoldDB" id="A0A1F5S4R2"/>
<dbReference type="PANTHER" id="PTHR37422:SF13">
    <property type="entry name" value="LIPOPOLYSACCHARIDE BIOSYNTHESIS PROTEIN PA4999-RELATED"/>
    <property type="match status" value="1"/>
</dbReference>
<feature type="transmembrane region" description="Helical" evidence="5">
    <location>
        <begin position="102"/>
        <end position="127"/>
    </location>
</feature>
<comment type="caution">
    <text evidence="7">The sequence shown here is derived from an EMBL/GenBank/DDBJ whole genome shotgun (WGS) entry which is preliminary data.</text>
</comment>
<feature type="transmembrane region" description="Helical" evidence="5">
    <location>
        <begin position="139"/>
        <end position="158"/>
    </location>
</feature>
<evidence type="ECO:0000256" key="5">
    <source>
        <dbReference type="SAM" id="Phobius"/>
    </source>
</evidence>
<evidence type="ECO:0000313" key="7">
    <source>
        <dbReference type="EMBL" id="OGF21677.1"/>
    </source>
</evidence>
<dbReference type="GO" id="GO:0016020">
    <property type="term" value="C:membrane"/>
    <property type="evidence" value="ECO:0007669"/>
    <property type="project" value="UniProtKB-SubCell"/>
</dbReference>
<evidence type="ECO:0000256" key="2">
    <source>
        <dbReference type="ARBA" id="ARBA00022692"/>
    </source>
</evidence>
<feature type="transmembrane region" description="Helical" evidence="5">
    <location>
        <begin position="206"/>
        <end position="229"/>
    </location>
</feature>
<feature type="transmembrane region" description="Helical" evidence="5">
    <location>
        <begin position="429"/>
        <end position="449"/>
    </location>
</feature>
<feature type="transmembrane region" description="Helical" evidence="5">
    <location>
        <begin position="288"/>
        <end position="304"/>
    </location>
</feature>
<reference evidence="7 8" key="1">
    <citation type="journal article" date="2016" name="Nat. Commun.">
        <title>Thousands of microbial genomes shed light on interconnected biogeochemical processes in an aquifer system.</title>
        <authorList>
            <person name="Anantharaman K."/>
            <person name="Brown C.T."/>
            <person name="Hug L.A."/>
            <person name="Sharon I."/>
            <person name="Castelle C.J."/>
            <person name="Probst A.J."/>
            <person name="Thomas B.C."/>
            <person name="Singh A."/>
            <person name="Wilkins M.J."/>
            <person name="Karaoz U."/>
            <person name="Brodie E.L."/>
            <person name="Williams K.H."/>
            <person name="Hubbard S.S."/>
            <person name="Banfield J.F."/>
        </authorList>
    </citation>
    <scope>NUCLEOTIDE SEQUENCE [LARGE SCALE GENOMIC DNA]</scope>
</reference>
<evidence type="ECO:0000256" key="1">
    <source>
        <dbReference type="ARBA" id="ARBA00004141"/>
    </source>
</evidence>
<organism evidence="7 8">
    <name type="scientific">Candidatus Falkowbacteria bacterium RIFOXYA2_FULL_38_12</name>
    <dbReference type="NCBI Taxonomy" id="1797993"/>
    <lineage>
        <taxon>Bacteria</taxon>
        <taxon>Candidatus Falkowiibacteriota</taxon>
    </lineage>
</organism>
<dbReference type="EMBL" id="MFGA01000002">
    <property type="protein sequence ID" value="OGF21677.1"/>
    <property type="molecule type" value="Genomic_DNA"/>
</dbReference>
<proteinExistence type="predicted"/>
<feature type="domain" description="O-antigen ligase-related" evidence="6">
    <location>
        <begin position="273"/>
        <end position="409"/>
    </location>
</feature>
<protein>
    <recommendedName>
        <fullName evidence="6">O-antigen ligase-related domain-containing protein</fullName>
    </recommendedName>
</protein>
<evidence type="ECO:0000313" key="8">
    <source>
        <dbReference type="Proteomes" id="UP000177407"/>
    </source>
</evidence>
<keyword evidence="2 5" id="KW-0812">Transmembrane</keyword>
<dbReference type="InterPro" id="IPR007016">
    <property type="entry name" value="O-antigen_ligase-rel_domated"/>
</dbReference>
<keyword evidence="3 5" id="KW-1133">Transmembrane helix</keyword>
<dbReference type="InterPro" id="IPR051533">
    <property type="entry name" value="WaaL-like"/>
</dbReference>